<accession>A0A450YC65</accession>
<gene>
    <name evidence="1" type="ORF">BECKTC1821E_GA0114239_100416</name>
    <name evidence="2" type="ORF">BECKTC1821F_GA0114240_10068</name>
</gene>
<evidence type="ECO:0000313" key="1">
    <source>
        <dbReference type="EMBL" id="VFK39140.1"/>
    </source>
</evidence>
<name>A0A450YC65_9GAMM</name>
<organism evidence="1">
    <name type="scientific">Candidatus Kentrum sp. TC</name>
    <dbReference type="NCBI Taxonomy" id="2126339"/>
    <lineage>
        <taxon>Bacteria</taxon>
        <taxon>Pseudomonadati</taxon>
        <taxon>Pseudomonadota</taxon>
        <taxon>Gammaproteobacteria</taxon>
        <taxon>Candidatus Kentrum</taxon>
    </lineage>
</organism>
<dbReference type="AlphaFoldDB" id="A0A450YC65"/>
<protein>
    <submittedName>
        <fullName evidence="1">Uncharacterized protein</fullName>
    </submittedName>
</protein>
<reference evidence="1" key="1">
    <citation type="submission" date="2019-02" db="EMBL/GenBank/DDBJ databases">
        <authorList>
            <person name="Gruber-Vodicka R. H."/>
            <person name="Seah K. B. B."/>
        </authorList>
    </citation>
    <scope>NUCLEOTIDE SEQUENCE</scope>
    <source>
        <strain evidence="1">BECK_BZ125</strain>
        <strain evidence="2">BECK_BZ126</strain>
    </source>
</reference>
<proteinExistence type="predicted"/>
<sequence>MKNPNNLLPPVVTEFHDDEERELYELVEGEDFLPGGINEERRREPQKDAQSIAWPEMDWNWVAET</sequence>
<dbReference type="EMBL" id="CAADFW010000006">
    <property type="protein sequence ID" value="VFK54915.1"/>
    <property type="molecule type" value="Genomic_DNA"/>
</dbReference>
<dbReference type="EMBL" id="CAADFT010000004">
    <property type="protein sequence ID" value="VFK39140.1"/>
    <property type="molecule type" value="Genomic_DNA"/>
</dbReference>
<evidence type="ECO:0000313" key="2">
    <source>
        <dbReference type="EMBL" id="VFK54915.1"/>
    </source>
</evidence>